<protein>
    <submittedName>
        <fullName evidence="2">Thioredoxin</fullName>
    </submittedName>
</protein>
<evidence type="ECO:0000313" key="3">
    <source>
        <dbReference type="Proteomes" id="UP000386847"/>
    </source>
</evidence>
<evidence type="ECO:0000259" key="1">
    <source>
        <dbReference type="PROSITE" id="PS51352"/>
    </source>
</evidence>
<keyword evidence="3" id="KW-1185">Reference proteome</keyword>
<dbReference type="Pfam" id="PF00085">
    <property type="entry name" value="Thioredoxin"/>
    <property type="match status" value="1"/>
</dbReference>
<proteinExistence type="predicted"/>
<name>A0A5Q2FDD7_9ACTN</name>
<dbReference type="PROSITE" id="PS51352">
    <property type="entry name" value="THIOREDOXIN_2"/>
    <property type="match status" value="1"/>
</dbReference>
<dbReference type="AlphaFoldDB" id="A0A5Q2FDD7"/>
<organism evidence="2 3">
    <name type="scientific">Raineyella fluvialis</name>
    <dbReference type="NCBI Taxonomy" id="2662261"/>
    <lineage>
        <taxon>Bacteria</taxon>
        <taxon>Bacillati</taxon>
        <taxon>Actinomycetota</taxon>
        <taxon>Actinomycetes</taxon>
        <taxon>Propionibacteriales</taxon>
        <taxon>Propionibacteriaceae</taxon>
        <taxon>Raineyella</taxon>
    </lineage>
</organism>
<dbReference type="Gene3D" id="3.40.30.10">
    <property type="entry name" value="Glutaredoxin"/>
    <property type="match status" value="1"/>
</dbReference>
<dbReference type="RefSeq" id="WP_153571253.1">
    <property type="nucleotide sequence ID" value="NZ_CP045725.1"/>
</dbReference>
<gene>
    <name evidence="2" type="ORF">Rai3103_02415</name>
</gene>
<dbReference type="CDD" id="cd02947">
    <property type="entry name" value="TRX_family"/>
    <property type="match status" value="1"/>
</dbReference>
<dbReference type="Proteomes" id="UP000386847">
    <property type="component" value="Chromosome"/>
</dbReference>
<evidence type="ECO:0000313" key="2">
    <source>
        <dbReference type="EMBL" id="QGF22725.1"/>
    </source>
</evidence>
<accession>A0A5Q2FDD7</accession>
<dbReference type="EMBL" id="CP045725">
    <property type="protein sequence ID" value="QGF22725.1"/>
    <property type="molecule type" value="Genomic_DNA"/>
</dbReference>
<feature type="domain" description="Thioredoxin" evidence="1">
    <location>
        <begin position="30"/>
        <end position="138"/>
    </location>
</feature>
<sequence length="150" mass="15876">MTGLIVLIVALAAATAIGLYRKATDGRARAAAGPRAPRLTAATLGVGLGATRTFVQFSSAVCTPCRRTRSLLEAVTAERSDVAYVDLDAEHRLDLVEKFGILRTPTVLVLDAEGTLVQRIVGQPRRSDVLELLDPAQPLTSSEPAELGAR</sequence>
<dbReference type="KEGG" id="rain:Rai3103_02415"/>
<reference evidence="2 3" key="1">
    <citation type="submission" date="2019-10" db="EMBL/GenBank/DDBJ databases">
        <title>Genomic analysis of Raineyella sp. CBA3103.</title>
        <authorList>
            <person name="Roh S.W."/>
        </authorList>
    </citation>
    <scope>NUCLEOTIDE SEQUENCE [LARGE SCALE GENOMIC DNA]</scope>
    <source>
        <strain evidence="2 3">CBA3103</strain>
    </source>
</reference>
<dbReference type="InterPro" id="IPR013766">
    <property type="entry name" value="Thioredoxin_domain"/>
</dbReference>
<dbReference type="InterPro" id="IPR036249">
    <property type="entry name" value="Thioredoxin-like_sf"/>
</dbReference>
<dbReference type="SUPFAM" id="SSF52833">
    <property type="entry name" value="Thioredoxin-like"/>
    <property type="match status" value="1"/>
</dbReference>